<name>A0A0E9QQT5_ANGAN</name>
<evidence type="ECO:0000313" key="1">
    <source>
        <dbReference type="EMBL" id="JAH19286.1"/>
    </source>
</evidence>
<sequence length="25" mass="2863">MGNKCETRGYGRLNGNFWNKGLSFL</sequence>
<dbReference type="AlphaFoldDB" id="A0A0E9QQT5"/>
<organism evidence="1">
    <name type="scientific">Anguilla anguilla</name>
    <name type="common">European freshwater eel</name>
    <name type="synonym">Muraena anguilla</name>
    <dbReference type="NCBI Taxonomy" id="7936"/>
    <lineage>
        <taxon>Eukaryota</taxon>
        <taxon>Metazoa</taxon>
        <taxon>Chordata</taxon>
        <taxon>Craniata</taxon>
        <taxon>Vertebrata</taxon>
        <taxon>Euteleostomi</taxon>
        <taxon>Actinopterygii</taxon>
        <taxon>Neopterygii</taxon>
        <taxon>Teleostei</taxon>
        <taxon>Anguilliformes</taxon>
        <taxon>Anguillidae</taxon>
        <taxon>Anguilla</taxon>
    </lineage>
</organism>
<reference evidence="1" key="1">
    <citation type="submission" date="2014-11" db="EMBL/GenBank/DDBJ databases">
        <authorList>
            <person name="Amaro Gonzalez C."/>
        </authorList>
    </citation>
    <scope>NUCLEOTIDE SEQUENCE</scope>
</reference>
<dbReference type="EMBL" id="GBXM01089291">
    <property type="protein sequence ID" value="JAH19286.1"/>
    <property type="molecule type" value="Transcribed_RNA"/>
</dbReference>
<protein>
    <submittedName>
        <fullName evidence="1">Uncharacterized protein</fullName>
    </submittedName>
</protein>
<proteinExistence type="predicted"/>
<reference evidence="1" key="2">
    <citation type="journal article" date="2015" name="Fish Shellfish Immunol.">
        <title>Early steps in the European eel (Anguilla anguilla)-Vibrio vulnificus interaction in the gills: Role of the RtxA13 toxin.</title>
        <authorList>
            <person name="Callol A."/>
            <person name="Pajuelo D."/>
            <person name="Ebbesson L."/>
            <person name="Teles M."/>
            <person name="MacKenzie S."/>
            <person name="Amaro C."/>
        </authorList>
    </citation>
    <scope>NUCLEOTIDE SEQUENCE</scope>
</reference>
<accession>A0A0E9QQT5</accession>